<evidence type="ECO:0000256" key="9">
    <source>
        <dbReference type="ARBA" id="ARBA00046271"/>
    </source>
</evidence>
<accession>A0A427XHK6</accession>
<evidence type="ECO:0000259" key="13">
    <source>
        <dbReference type="Pfam" id="PF04695"/>
    </source>
</evidence>
<evidence type="ECO:0000256" key="1">
    <source>
        <dbReference type="ARBA" id="ARBA00005443"/>
    </source>
</evidence>
<evidence type="ECO:0000256" key="6">
    <source>
        <dbReference type="ARBA" id="ARBA00023140"/>
    </source>
</evidence>
<feature type="coiled-coil region" evidence="11">
    <location>
        <begin position="152"/>
        <end position="207"/>
    </location>
</feature>
<evidence type="ECO:0000256" key="5">
    <source>
        <dbReference type="ARBA" id="ARBA00023136"/>
    </source>
</evidence>
<evidence type="ECO:0000256" key="11">
    <source>
        <dbReference type="SAM" id="Coils"/>
    </source>
</evidence>
<keyword evidence="6 10" id="KW-0576">Peroxisome</keyword>
<dbReference type="RefSeq" id="XP_028473526.1">
    <property type="nucleotide sequence ID" value="XM_028617848.1"/>
</dbReference>
<organism evidence="14 15">
    <name type="scientific">Apiotrichum porosum</name>
    <dbReference type="NCBI Taxonomy" id="105984"/>
    <lineage>
        <taxon>Eukaryota</taxon>
        <taxon>Fungi</taxon>
        <taxon>Dikarya</taxon>
        <taxon>Basidiomycota</taxon>
        <taxon>Agaricomycotina</taxon>
        <taxon>Tremellomycetes</taxon>
        <taxon>Trichosporonales</taxon>
        <taxon>Trichosporonaceae</taxon>
        <taxon>Apiotrichum</taxon>
    </lineage>
</organism>
<dbReference type="InterPro" id="IPR025655">
    <property type="entry name" value="PEX14"/>
</dbReference>
<evidence type="ECO:0000256" key="2">
    <source>
        <dbReference type="ARBA" id="ARBA00022448"/>
    </source>
</evidence>
<evidence type="ECO:0000256" key="4">
    <source>
        <dbReference type="ARBA" id="ARBA00023010"/>
    </source>
</evidence>
<feature type="compositionally biased region" description="Low complexity" evidence="12">
    <location>
        <begin position="73"/>
        <end position="82"/>
    </location>
</feature>
<dbReference type="STRING" id="105984.A0A427XHK6"/>
<dbReference type="GO" id="GO:1990429">
    <property type="term" value="C:peroxisomal importomer complex"/>
    <property type="evidence" value="ECO:0007669"/>
    <property type="project" value="TreeGrafter"/>
</dbReference>
<dbReference type="GO" id="GO:0005778">
    <property type="term" value="C:peroxisomal membrane"/>
    <property type="evidence" value="ECO:0007669"/>
    <property type="project" value="UniProtKB-SubCell"/>
</dbReference>
<protein>
    <recommendedName>
        <fullName evidence="7 10">Peroxisomal membrane protein PEX14</fullName>
    </recommendedName>
    <alternativeName>
        <fullName evidence="8 10">Peroxin-14</fullName>
    </alternativeName>
</protein>
<evidence type="ECO:0000256" key="10">
    <source>
        <dbReference type="RuleBase" id="RU367032"/>
    </source>
</evidence>
<dbReference type="PANTHER" id="PTHR23058">
    <property type="entry name" value="PEROXISOMAL MEMBRANE PROTEIN PEX14"/>
    <property type="match status" value="1"/>
</dbReference>
<comment type="similarity">
    <text evidence="1 10">Belongs to the peroxin-14 family.</text>
</comment>
<keyword evidence="2 10" id="KW-0813">Transport</keyword>
<evidence type="ECO:0000256" key="12">
    <source>
        <dbReference type="SAM" id="MobiDB-lite"/>
    </source>
</evidence>
<comment type="subcellular location">
    <subcellularLocation>
        <location evidence="9 10">Peroxisome membrane</location>
    </subcellularLocation>
</comment>
<feature type="domain" description="Peroxisome membrane anchor protein Pex14p N-terminal" evidence="13">
    <location>
        <begin position="7"/>
        <end position="51"/>
    </location>
</feature>
<evidence type="ECO:0000256" key="8">
    <source>
        <dbReference type="ARBA" id="ARBA00029691"/>
    </source>
</evidence>
<feature type="compositionally biased region" description="Low complexity" evidence="12">
    <location>
        <begin position="321"/>
        <end position="348"/>
    </location>
</feature>
<dbReference type="Pfam" id="PF04695">
    <property type="entry name" value="Pex14_N"/>
    <property type="match status" value="1"/>
</dbReference>
<name>A0A427XHK6_9TREE</name>
<feature type="region of interest" description="Disordered" evidence="12">
    <location>
        <begin position="43"/>
        <end position="82"/>
    </location>
</feature>
<reference evidence="14 15" key="1">
    <citation type="submission" date="2018-11" db="EMBL/GenBank/DDBJ databases">
        <title>Genome sequence of Apiotrichum porosum DSM 27194.</title>
        <authorList>
            <person name="Aliyu H."/>
            <person name="Gorte O."/>
            <person name="Ochsenreither K."/>
        </authorList>
    </citation>
    <scope>NUCLEOTIDE SEQUENCE [LARGE SCALE GENOMIC DNA]</scope>
    <source>
        <strain evidence="14 15">DSM 27194</strain>
    </source>
</reference>
<dbReference type="Gene3D" id="1.10.10.10">
    <property type="entry name" value="Winged helix-like DNA-binding domain superfamily/Winged helix DNA-binding domain"/>
    <property type="match status" value="1"/>
</dbReference>
<evidence type="ECO:0000256" key="3">
    <source>
        <dbReference type="ARBA" id="ARBA00022927"/>
    </source>
</evidence>
<dbReference type="AlphaFoldDB" id="A0A427XHK6"/>
<dbReference type="GeneID" id="39586647"/>
<evidence type="ECO:0000256" key="7">
    <source>
        <dbReference type="ARBA" id="ARBA00029502"/>
    </source>
</evidence>
<dbReference type="GO" id="GO:0005102">
    <property type="term" value="F:signaling receptor binding"/>
    <property type="evidence" value="ECO:0007669"/>
    <property type="project" value="TreeGrafter"/>
</dbReference>
<dbReference type="EMBL" id="RSCE01000012">
    <property type="protein sequence ID" value="RSH78379.1"/>
    <property type="molecule type" value="Genomic_DNA"/>
</dbReference>
<keyword evidence="3 10" id="KW-0653">Protein transport</keyword>
<feature type="compositionally biased region" description="Pro residues" evidence="12">
    <location>
        <begin position="61"/>
        <end position="72"/>
    </location>
</feature>
<gene>
    <name evidence="14" type="primary">PEX14</name>
    <name evidence="14" type="ORF">EHS24_002104</name>
</gene>
<comment type="function">
    <text evidence="10">Component of the PEX13-PEX14 docking complex, a translocon channel that specifically mediates the import of peroxisomal cargo proteins bound to PEX5 receptor. The PEX13-PEX14 docking complex forms a large import pore which can be opened to a diameter of about 9 nm. Mechanistically, PEX5 receptor along with cargo proteins associates with the PEX14 subunit of the PEX13-PEX14 docking complex in the cytosol, leading to the insertion of the receptor into the organelle membrane with the concomitant translocation of the cargo into the peroxisome matrix.</text>
</comment>
<evidence type="ECO:0000313" key="14">
    <source>
        <dbReference type="EMBL" id="RSH78379.1"/>
    </source>
</evidence>
<evidence type="ECO:0000313" key="15">
    <source>
        <dbReference type="Proteomes" id="UP000279236"/>
    </source>
</evidence>
<comment type="caution">
    <text evidence="14">The sequence shown here is derived from an EMBL/GenBank/DDBJ whole genome shotgun (WGS) entry which is preliminary data.</text>
</comment>
<dbReference type="GO" id="GO:0016560">
    <property type="term" value="P:protein import into peroxisome matrix, docking"/>
    <property type="evidence" value="ECO:0007669"/>
    <property type="project" value="UniProtKB-UniRule"/>
</dbReference>
<dbReference type="PANTHER" id="PTHR23058:SF0">
    <property type="entry name" value="PEROXISOMAL MEMBRANE PROTEIN PEX14"/>
    <property type="match status" value="1"/>
</dbReference>
<dbReference type="InterPro" id="IPR036388">
    <property type="entry name" value="WH-like_DNA-bd_sf"/>
</dbReference>
<sequence>MDASGSRQDLVRNAVLFLQDPKVQSSPLAQRLEFLQNKGLTEPEIQQALGEAANPGSTLAPAPPTSSAPVAPPAYARAQQAPGAASQQYGYGFAQAYAQPIAPPEPPKRDWRDVFIMAVVSGGVAYGLAALARKYLVPHLKPPSSTAFQETSAELTTQYDQAQTALDELRAETAALAASAEGERVRVASALDDVEAAARAVRDAEQRWRDDMREVRGEVESVRELVPRMIEKHAGAQSAALTELQNELRSLKTLLVARQGAAAATAAAVATPVVTDTAAVSGTSSPAPVPTPTQAAANALLAPRGKASIPAWQLAAPAANGSSASVASTVPSTTASASASGASSPTRE</sequence>
<feature type="region of interest" description="Disordered" evidence="12">
    <location>
        <begin position="320"/>
        <end position="348"/>
    </location>
</feature>
<keyword evidence="11" id="KW-0175">Coiled coil</keyword>
<dbReference type="Proteomes" id="UP000279236">
    <property type="component" value="Unassembled WGS sequence"/>
</dbReference>
<keyword evidence="15" id="KW-1185">Reference proteome</keyword>
<dbReference type="InterPro" id="IPR006785">
    <property type="entry name" value="Pex14_N"/>
</dbReference>
<proteinExistence type="inferred from homology"/>
<keyword evidence="4" id="KW-0811">Translocation</keyword>
<keyword evidence="5 10" id="KW-0472">Membrane</keyword>
<dbReference type="OrthoDB" id="5549158at2759"/>